<reference evidence="1" key="1">
    <citation type="submission" date="2021-03" db="EMBL/GenBank/DDBJ databases">
        <title>Genomic analysis provides insights into the functional capacity of soil bacteria communities inhabiting an altitudinal gradient in the Atacama Desert.</title>
        <authorList>
            <person name="Gonzalez M."/>
            <person name="Maldonado J."/>
            <person name="Maza F."/>
            <person name="Hodar C."/>
            <person name="Cortes M."/>
            <person name="Palma R."/>
            <person name="Andreani C."/>
            <person name="Gaete A."/>
            <person name="Vasquez-Dean J."/>
            <person name="Acuna V."/>
            <person name="Aguado M."/>
            <person name="Mandakovic D."/>
            <person name="Latorre M."/>
            <person name="Orellana A."/>
            <person name="Gutierrez R."/>
            <person name="Montecino M."/>
            <person name="Allende M."/>
            <person name="Maass A."/>
            <person name="Cambiazo V."/>
        </authorList>
    </citation>
    <scope>NUCLEOTIDE SEQUENCE</scope>
    <source>
        <strain evidence="1">ISL-25</strain>
    </source>
</reference>
<dbReference type="Proteomes" id="UP000692896">
    <property type="component" value="Unassembled WGS sequence"/>
</dbReference>
<accession>A0A944DRT9</accession>
<comment type="caution">
    <text evidence="1">The sequence shown here is derived from an EMBL/GenBank/DDBJ whole genome shotgun (WGS) entry which is preliminary data.</text>
</comment>
<dbReference type="EMBL" id="JAGGOB010000056">
    <property type="protein sequence ID" value="MBT2331650.1"/>
    <property type="molecule type" value="Genomic_DNA"/>
</dbReference>
<proteinExistence type="predicted"/>
<evidence type="ECO:0000313" key="2">
    <source>
        <dbReference type="Proteomes" id="UP000692896"/>
    </source>
</evidence>
<organism evidence="1 2">
    <name type="scientific">Pseudomonas fluorescens</name>
    <dbReference type="NCBI Taxonomy" id="294"/>
    <lineage>
        <taxon>Bacteria</taxon>
        <taxon>Pseudomonadati</taxon>
        <taxon>Pseudomonadota</taxon>
        <taxon>Gammaproteobacteria</taxon>
        <taxon>Pseudomonadales</taxon>
        <taxon>Pseudomonadaceae</taxon>
        <taxon>Pseudomonas</taxon>
    </lineage>
</organism>
<dbReference type="RefSeq" id="WP_214912879.1">
    <property type="nucleotide sequence ID" value="NZ_JAGGNX010000004.1"/>
</dbReference>
<protein>
    <submittedName>
        <fullName evidence="1">Phage tail protein</fullName>
    </submittedName>
</protein>
<gene>
    <name evidence="1" type="ORF">J7E47_23315</name>
</gene>
<evidence type="ECO:0000313" key="1">
    <source>
        <dbReference type="EMBL" id="MBT2331650.1"/>
    </source>
</evidence>
<name>A0A944DRT9_PSEFL</name>
<sequence length="192" mass="20802">MVYIISAAGGFLHAAEDAAGYENWTSSPLPQPCWNPRFVGKRIQETGEWVGQWVHDGEPAPTDFELCAKIDRAADEARQIVAGDPLRAVEYDRAAAEARAFKDAGYPDDVVPRTVAAWAISGRSPMEAANHILAEAAEYAEVLYVIREHRLLAKELIRQKIAEGAFEEATLIAANAVDAIQRAATGVGNAKS</sequence>
<dbReference type="AlphaFoldDB" id="A0A944DRT9"/>